<name>C0SJU8_LACLL</name>
<dbReference type="AlphaFoldDB" id="C0SJU8"/>
<feature type="binding site" evidence="3">
    <location>
        <position position="80"/>
    </location>
    <ligand>
        <name>Ca(2+)</name>
        <dbReference type="ChEBI" id="CHEBI:29108"/>
    </ligand>
</feature>
<dbReference type="InterPro" id="IPR007760">
    <property type="entry name" value="Mn_catalase"/>
</dbReference>
<evidence type="ECO:0000256" key="2">
    <source>
        <dbReference type="PIRSR" id="PIRSR607760-1"/>
    </source>
</evidence>
<feature type="binding site" evidence="2">
    <location>
        <position position="8"/>
    </location>
    <ligand>
        <name>Mn(2+)</name>
        <dbReference type="ChEBI" id="CHEBI:29035"/>
        <label>1</label>
    </ligand>
</feature>
<geneLocation type="plasmid" evidence="4">
    <name>unnamed</name>
</geneLocation>
<dbReference type="GO" id="GO:0046872">
    <property type="term" value="F:metal ion binding"/>
    <property type="evidence" value="ECO:0007669"/>
    <property type="project" value="UniProtKB-KW"/>
</dbReference>
<evidence type="ECO:0000256" key="1">
    <source>
        <dbReference type="ARBA" id="ARBA00007644"/>
    </source>
</evidence>
<sequence>MRFNVVRESQDRLQVSRNFLQTEDKGVRDMLSYLMARETQHQLQFLKACEELEEKYGPVVPHGTQDLQKQGKEFTHTLYNFSEGETARDGNKFHYSSDPLMAGGEPDLTALSMDSQTDQLKVQTIKSKQLSARHKGSVVSKTFVYVFLSHSRIVSTQ</sequence>
<proteinExistence type="inferred from homology"/>
<organism evidence="4">
    <name type="scientific">Lactococcus lactis subsp. lactis bv. diacetylactis</name>
    <dbReference type="NCBI Taxonomy" id="44688"/>
    <lineage>
        <taxon>Bacteria</taxon>
        <taxon>Bacillati</taxon>
        <taxon>Bacillota</taxon>
        <taxon>Bacilli</taxon>
        <taxon>Lactobacillales</taxon>
        <taxon>Streptococcaceae</taxon>
        <taxon>Lactococcus</taxon>
    </lineage>
</organism>
<keyword evidence="2" id="KW-0479">Metal-binding</keyword>
<dbReference type="EMBL" id="EF362619">
    <property type="protein sequence ID" value="ABR14792.1"/>
    <property type="molecule type" value="Genomic_DNA"/>
</dbReference>
<reference evidence="4" key="1">
    <citation type="journal article" date="2010" name="J. Appl. Microbiol.">
        <title>Atypical citrate-fermenting Lactococcus lactis strains isolated from dromedary's milk.</title>
        <authorList>
            <person name="Drici H."/>
            <person name="Gilbert C."/>
            <person name="Kihal M."/>
            <person name="Atlan D."/>
        </authorList>
    </citation>
    <scope>NUCLEOTIDE SEQUENCE</scope>
    <source>
        <strain evidence="4">HD9B</strain>
        <plasmid evidence="4">unnamed</plasmid>
    </source>
</reference>
<comment type="similarity">
    <text evidence="1">Belongs to the manganese catalase family.</text>
</comment>
<dbReference type="InterPro" id="IPR012347">
    <property type="entry name" value="Ferritin-like"/>
</dbReference>
<feature type="binding site" evidence="3">
    <location>
        <position position="82"/>
    </location>
    <ligand>
        <name>Ca(2+)</name>
        <dbReference type="ChEBI" id="CHEBI:29108"/>
    </ligand>
</feature>
<protein>
    <submittedName>
        <fullName evidence="4">Putative manganese catalase</fullName>
    </submittedName>
</protein>
<evidence type="ECO:0000313" key="4">
    <source>
        <dbReference type="EMBL" id="ABR14792.1"/>
    </source>
</evidence>
<accession>C0SJU8</accession>
<dbReference type="Gene3D" id="1.20.1260.10">
    <property type="match status" value="1"/>
</dbReference>
<evidence type="ECO:0000256" key="3">
    <source>
        <dbReference type="PIRSR" id="PIRSR607760-2"/>
    </source>
</evidence>
<dbReference type="InterPro" id="IPR027407">
    <property type="entry name" value="Mn_catalase_C"/>
</dbReference>
<dbReference type="Pfam" id="PF05067">
    <property type="entry name" value="Mn_catalase"/>
    <property type="match status" value="1"/>
</dbReference>
<dbReference type="Gene3D" id="3.30.1530.10">
    <property type="entry name" value="manganese catalase, domain 2, chain A"/>
    <property type="match status" value="1"/>
</dbReference>
<keyword evidence="4" id="KW-0614">Plasmid</keyword>
<feature type="binding site" evidence="3">
    <location>
        <position position="84"/>
    </location>
    <ligand>
        <name>Ca(2+)</name>
        <dbReference type="ChEBI" id="CHEBI:29108"/>
    </ligand>
</feature>
<keyword evidence="2" id="KW-0464">Manganese</keyword>
<comment type="cofactor">
    <cofactor evidence="3">
        <name>Ca(2+)</name>
        <dbReference type="ChEBI" id="CHEBI:29108"/>
    </cofactor>
    <text evidence="3">Binds 1 Ca(2+) ion per subunit.</text>
</comment>
<feature type="binding site" evidence="2">
    <location>
        <position position="41"/>
    </location>
    <ligand>
        <name>Mn(2+)</name>
        <dbReference type="ChEBI" id="CHEBI:29035"/>
        <label>1</label>
    </ligand>
</feature>
<dbReference type="InterPro" id="IPR009078">
    <property type="entry name" value="Ferritin-like_SF"/>
</dbReference>
<comment type="cofactor">
    <cofactor evidence="2">
        <name>Mn(2+)</name>
        <dbReference type="ChEBI" id="CHEBI:29035"/>
    </cofactor>
    <text evidence="2">Binds 2 manganese ions per subunit.</text>
</comment>
<dbReference type="SUPFAM" id="SSF47240">
    <property type="entry name" value="Ferritin-like"/>
    <property type="match status" value="1"/>
</dbReference>
<keyword evidence="3" id="KW-0106">Calcium</keyword>